<keyword evidence="4" id="KW-1185">Reference proteome</keyword>
<dbReference type="PROSITE" id="PS50966">
    <property type="entry name" value="ZF_SWIM"/>
    <property type="match status" value="1"/>
</dbReference>
<keyword evidence="1" id="KW-0862">Zinc</keyword>
<evidence type="ECO:0000259" key="2">
    <source>
        <dbReference type="PROSITE" id="PS50966"/>
    </source>
</evidence>
<comment type="caution">
    <text evidence="3">The sequence shown here is derived from an EMBL/GenBank/DDBJ whole genome shotgun (WGS) entry which is preliminary data.</text>
</comment>
<dbReference type="GO" id="GO:0008270">
    <property type="term" value="F:zinc ion binding"/>
    <property type="evidence" value="ECO:0007669"/>
    <property type="project" value="UniProtKB-KW"/>
</dbReference>
<dbReference type="EMBL" id="JADEWZ010000012">
    <property type="protein sequence ID" value="MBE9116182.1"/>
    <property type="molecule type" value="Genomic_DNA"/>
</dbReference>
<sequence length="548" mass="63610">MEFNYSYKGNTAINENGTNTQMSFSPDTKRPPTYFIGELRQNVAFREAISALHRVVVSDLRFKPKDRTAYKEWRAKQDELDWQIIAAQDKEVSGKIQQLQTELDELNRRNSSRLSPYYKAQNKFYKYLYKRDYDAWFVLDPVITVHPDEVFFECFSQDESSYGRVSANYEVFENISEFACGTTNIDYSAALYDEFQKIRSYKTTQFQIDPSGFEVQTTQEEAFKEVKIDLPDSWVRGFLQVSSAMSLPTIQFDLQPMDIHNLCFVLRRHKEKKGPRSMRYHLKPGEPVRVIFEPWEIEIVCPRSIYLGTSEQIVRVWGRRRLHILERLIPIAKKFTVHLLGTGMPSFYVADLGDMSFTLGLSGWTANDWSQSGNFDLMAPRADVDEWTQKQVFEALRENWLETPDSLAQRLNMSRTVVLGVLGAYTQAGRAIYDLNKGVYRVRELSREPLPMERLRFANDREDNATRFLNANAVRVTAVTQDSAKTIILQGTVEDKDKTYNPSLTVDADERMLKAECTCNWYQQNKLYKGPCEHILALRMQHARQVNG</sequence>
<reference evidence="3" key="1">
    <citation type="submission" date="2020-10" db="EMBL/GenBank/DDBJ databases">
        <authorList>
            <person name="Castelo-Branco R."/>
            <person name="Eusebio N."/>
            <person name="Adriana R."/>
            <person name="Vieira A."/>
            <person name="Brugerolle De Fraissinette N."/>
            <person name="Rezende De Castro R."/>
            <person name="Schneider M.P."/>
            <person name="Vasconcelos V."/>
            <person name="Leao P.N."/>
        </authorList>
    </citation>
    <scope>NUCLEOTIDE SEQUENCE</scope>
    <source>
        <strain evidence="3">LEGE 07157</strain>
    </source>
</reference>
<accession>A0A8J7DW24</accession>
<dbReference type="AlphaFoldDB" id="A0A8J7DW24"/>
<gene>
    <name evidence="3" type="ORF">IQ249_09770</name>
</gene>
<evidence type="ECO:0000313" key="4">
    <source>
        <dbReference type="Proteomes" id="UP000654482"/>
    </source>
</evidence>
<name>A0A8J7DW24_9CYAN</name>
<feature type="domain" description="SWIM-type" evidence="2">
    <location>
        <begin position="502"/>
        <end position="543"/>
    </location>
</feature>
<dbReference type="RefSeq" id="WP_194029278.1">
    <property type="nucleotide sequence ID" value="NZ_JADEWZ010000012.1"/>
</dbReference>
<evidence type="ECO:0000313" key="3">
    <source>
        <dbReference type="EMBL" id="MBE9116182.1"/>
    </source>
</evidence>
<dbReference type="InterPro" id="IPR007527">
    <property type="entry name" value="Znf_SWIM"/>
</dbReference>
<dbReference type="Proteomes" id="UP000654482">
    <property type="component" value="Unassembled WGS sequence"/>
</dbReference>
<organism evidence="3 4">
    <name type="scientific">Lusitaniella coriacea LEGE 07157</name>
    <dbReference type="NCBI Taxonomy" id="945747"/>
    <lineage>
        <taxon>Bacteria</taxon>
        <taxon>Bacillati</taxon>
        <taxon>Cyanobacteriota</taxon>
        <taxon>Cyanophyceae</taxon>
        <taxon>Spirulinales</taxon>
        <taxon>Lusitaniellaceae</taxon>
        <taxon>Lusitaniella</taxon>
    </lineage>
</organism>
<keyword evidence="1" id="KW-0479">Metal-binding</keyword>
<keyword evidence="1" id="KW-0863">Zinc-finger</keyword>
<protein>
    <submittedName>
        <fullName evidence="3">SWIM zinc finger family protein</fullName>
    </submittedName>
</protein>
<dbReference type="Pfam" id="PF04434">
    <property type="entry name" value="SWIM"/>
    <property type="match status" value="1"/>
</dbReference>
<proteinExistence type="predicted"/>
<evidence type="ECO:0000256" key="1">
    <source>
        <dbReference type="PROSITE-ProRule" id="PRU00325"/>
    </source>
</evidence>